<dbReference type="PANTHER" id="PTHR43198">
    <property type="entry name" value="BIFUNCTIONAL TH2 PROTEIN"/>
    <property type="match status" value="1"/>
</dbReference>
<organism evidence="2 3">
    <name type="scientific">Legionella londiniensis</name>
    <dbReference type="NCBI Taxonomy" id="45068"/>
    <lineage>
        <taxon>Bacteria</taxon>
        <taxon>Pseudomonadati</taxon>
        <taxon>Pseudomonadota</taxon>
        <taxon>Gammaproteobacteria</taxon>
        <taxon>Legionellales</taxon>
        <taxon>Legionellaceae</taxon>
        <taxon>Legionella</taxon>
    </lineage>
</organism>
<dbReference type="Gene3D" id="1.20.910.10">
    <property type="entry name" value="Heme oxygenase-like"/>
    <property type="match status" value="1"/>
</dbReference>
<name>A0A0W0VIF9_9GAMM</name>
<dbReference type="InterPro" id="IPR004305">
    <property type="entry name" value="Thiaminase-2/PQQC"/>
</dbReference>
<keyword evidence="2" id="KW-0378">Hydrolase</keyword>
<dbReference type="SUPFAM" id="SSF48613">
    <property type="entry name" value="Heme oxygenase-like"/>
    <property type="match status" value="1"/>
</dbReference>
<evidence type="ECO:0000313" key="3">
    <source>
        <dbReference type="Proteomes" id="UP000054997"/>
    </source>
</evidence>
<keyword evidence="3" id="KW-1185">Reference proteome</keyword>
<accession>A0A0W0VIF9</accession>
<dbReference type="InterPro" id="IPR016084">
    <property type="entry name" value="Haem_Oase-like_multi-hlx"/>
</dbReference>
<dbReference type="EC" id="3.5.99.2" evidence="2"/>
<dbReference type="GO" id="GO:0050334">
    <property type="term" value="F:thiaminase activity"/>
    <property type="evidence" value="ECO:0007669"/>
    <property type="project" value="UniProtKB-EC"/>
</dbReference>
<evidence type="ECO:0000259" key="1">
    <source>
        <dbReference type="Pfam" id="PF03070"/>
    </source>
</evidence>
<dbReference type="RefSeq" id="WP_058530031.1">
    <property type="nucleotide sequence ID" value="NZ_CAAAHZ010000011.1"/>
</dbReference>
<dbReference type="PATRIC" id="fig|45068.5.peg.2259"/>
<dbReference type="InterPro" id="IPR050967">
    <property type="entry name" value="Thiamine_Salvage_TenA"/>
</dbReference>
<dbReference type="CDD" id="cd19365">
    <property type="entry name" value="TenA_C-like"/>
    <property type="match status" value="1"/>
</dbReference>
<feature type="domain" description="Thiaminase-2/PQQC" evidence="1">
    <location>
        <begin position="16"/>
        <end position="216"/>
    </location>
</feature>
<dbReference type="STRING" id="45068.Llon_2077"/>
<protein>
    <submittedName>
        <fullName evidence="2">Thiaminase-2</fullName>
        <ecNumber evidence="2">3.5.99.2</ecNumber>
    </submittedName>
</protein>
<gene>
    <name evidence="2" type="primary">tenA</name>
    <name evidence="2" type="ORF">Llon_2077</name>
</gene>
<reference evidence="2 3" key="1">
    <citation type="submission" date="2015-11" db="EMBL/GenBank/DDBJ databases">
        <title>Genomic analysis of 38 Legionella species identifies large and diverse effector repertoires.</title>
        <authorList>
            <person name="Burstein D."/>
            <person name="Amaro F."/>
            <person name="Zusman T."/>
            <person name="Lifshitz Z."/>
            <person name="Cohen O."/>
            <person name="Gilbert J.A."/>
            <person name="Pupko T."/>
            <person name="Shuman H.A."/>
            <person name="Segal G."/>
        </authorList>
    </citation>
    <scope>NUCLEOTIDE SEQUENCE [LARGE SCALE GENOMIC DNA]</scope>
    <source>
        <strain evidence="2 3">ATCC 49505</strain>
    </source>
</reference>
<dbReference type="GO" id="GO:0005829">
    <property type="term" value="C:cytosol"/>
    <property type="evidence" value="ECO:0007669"/>
    <property type="project" value="TreeGrafter"/>
</dbReference>
<dbReference type="EMBL" id="LNYK01000033">
    <property type="protein sequence ID" value="KTD19905.1"/>
    <property type="molecule type" value="Genomic_DNA"/>
</dbReference>
<proteinExistence type="predicted"/>
<sequence>MIFHRMQHAIRADISRFFQHPLNLEIYKGTLNKNIFQNFIEQDKIYLKAYAKVLNHISTRLQRENQKKLFRELSYYISQTELKLLDKYLARSPAMRFFSRNECIKISVETSEYINYLLNLANDASVEESVAGVIPCFTIYSELGQMMQEKGVLTSNPYFDWINSYASPKFLAYAKRMAITADEIAEDIDIASQQNMINAYVKAAHYELLFWDGVYKTATIQQNDLPNRFAG</sequence>
<dbReference type="PANTHER" id="PTHR43198:SF2">
    <property type="entry name" value="SI:CH1073-67J19.1-RELATED"/>
    <property type="match status" value="1"/>
</dbReference>
<dbReference type="AlphaFoldDB" id="A0A0W0VIF9"/>
<evidence type="ECO:0000313" key="2">
    <source>
        <dbReference type="EMBL" id="KTD19905.1"/>
    </source>
</evidence>
<dbReference type="Pfam" id="PF03070">
    <property type="entry name" value="TENA_THI-4"/>
    <property type="match status" value="1"/>
</dbReference>
<comment type="caution">
    <text evidence="2">The sequence shown here is derived from an EMBL/GenBank/DDBJ whole genome shotgun (WGS) entry which is preliminary data.</text>
</comment>
<dbReference type="OrthoDB" id="34166at2"/>
<dbReference type="Proteomes" id="UP000054997">
    <property type="component" value="Unassembled WGS sequence"/>
</dbReference>